<dbReference type="KEGG" id="gsb:GSUB_00980"/>
<dbReference type="AlphaFoldDB" id="A0A0B5FLB4"/>
<dbReference type="OrthoDB" id="5401254at2"/>
<gene>
    <name evidence="2" type="ORF">GSUB_00980</name>
</gene>
<dbReference type="STRING" id="483547.GSUB_00980"/>
<dbReference type="InterPro" id="IPR011335">
    <property type="entry name" value="Restrct_endonuc-II-like"/>
</dbReference>
<evidence type="ECO:0000313" key="2">
    <source>
        <dbReference type="EMBL" id="AJF05444.1"/>
    </source>
</evidence>
<dbReference type="Gene3D" id="3.40.50.300">
    <property type="entry name" value="P-loop containing nucleotide triphosphate hydrolases"/>
    <property type="match status" value="2"/>
</dbReference>
<dbReference type="Gene3D" id="3.90.320.10">
    <property type="match status" value="1"/>
</dbReference>
<dbReference type="InterPro" id="IPR011604">
    <property type="entry name" value="PDDEXK-like_dom_sf"/>
</dbReference>
<dbReference type="RefSeq" id="WP_040198766.1">
    <property type="nucleotide sequence ID" value="NZ_CP010311.1"/>
</dbReference>
<proteinExistence type="predicted"/>
<evidence type="ECO:0000259" key="1">
    <source>
        <dbReference type="Pfam" id="PF12705"/>
    </source>
</evidence>
<accession>A0A0B5FLB4</accession>
<dbReference type="Pfam" id="PF12705">
    <property type="entry name" value="PDDEXK_1"/>
    <property type="match status" value="1"/>
</dbReference>
<reference evidence="2 3" key="1">
    <citation type="journal article" date="2015" name="Genome Announc.">
        <title>Genomes of Geoalkalibacter ferrihydriticus Z-0531T and Geoalkalibacter subterraneus Red1T, Two Haloalkaliphilic Metal-Reducing Deltaproteobacteria.</title>
        <authorList>
            <person name="Badalamenti J.P."/>
            <person name="Krajmalnik-Brown R."/>
            <person name="Torres C.I."/>
            <person name="Bond D.R."/>
        </authorList>
    </citation>
    <scope>NUCLEOTIDE SEQUENCE [LARGE SCALE GENOMIC DNA]</scope>
    <source>
        <strain evidence="2 3">Red1</strain>
    </source>
</reference>
<sequence>MSVCHFILAEDRAQSRYLKRHLAEKGAWLNVVVGTWVELLTTLENFFLVEEPTSDWAATLASCAEQVDEAFWRSSLEVAPAETLSCLDCELQRLLRACGPEITLPSFDASSLSLRGKRHYNDLAALHRQMGHVLPDDLALIRSILDADPARCIKPVVIYDHLLQTPLNPWQHSLLEHVRESFAAEPDRRLEDVLTGLATQEQGRGQTNLQHLSQNLFSGAAARQPLDGSLQWLAVRDSLQEVEVAASMIQHARRSNQDLDFSDLALLIPNRPEYTRPIAAVFDRAGIPLAGLERSESIRDLGAELVFYFLLSLRKPAPAMALASFLSSPLLPWDIDQGHDLAQRVMDGRFDLRAPRGAGRAATQVLDSVRQGCEKAPELSAALAMLEQCLGLSGGAEEHRSRARELIQELQAAVNAGEAFPWDDLLRRCSPVTLQRPAALELPREGVAVFYEHEEPWREVRQLFVLGFSDGHYPAAVGASAVFFESDLHALHKDAKLPVETASDLLERRRDLLRRQLSFVTERVHFMIPRRDVLGATLQPSQSLSFMAQLFAGVEDADGLILELEREDDRTRSYGVPCAPEQLPVAPPAPEVCDLNLKRDLVAMWTRDDGSIYPLSPSALETLMVSPLAWLFSKAGLEPRQWAPEALDAMVKGTLAHRVFEDLFKPAAAIPSAKEIEEQVPALLHQAIREIAPFLLMPEWRVERANLHKEIVLAATRWSEFLQHTGGQVLGNEVKLAGRLDDLPIHGLTDTLVALPGGRIYVVDFKKSKSDKRRERMTKGYDSQATLYRIMLQTGEAHKTEDELARAFEQGAQIGVLYYLMNDQVVLADTAGWLPQDLAGADELGDGISTKAMTLIRERLAQIRRGEVRLNHEDDERWYDKEAGMAIYALDNSPLLRLFMHRGEVTR</sequence>
<dbReference type="SUPFAM" id="SSF52540">
    <property type="entry name" value="P-loop containing nucleoside triphosphate hydrolases"/>
    <property type="match status" value="1"/>
</dbReference>
<dbReference type="InterPro" id="IPR027417">
    <property type="entry name" value="P-loop_NTPase"/>
</dbReference>
<evidence type="ECO:0000313" key="3">
    <source>
        <dbReference type="Proteomes" id="UP000035036"/>
    </source>
</evidence>
<protein>
    <recommendedName>
        <fullName evidence="1">PD-(D/E)XK endonuclease-like domain-containing protein</fullName>
    </recommendedName>
</protein>
<keyword evidence="3" id="KW-1185">Reference proteome</keyword>
<feature type="domain" description="PD-(D/E)XK endonuclease-like" evidence="1">
    <location>
        <begin position="615"/>
        <end position="872"/>
    </location>
</feature>
<organism evidence="2 3">
    <name type="scientific">Geoalkalibacter subterraneus</name>
    <dbReference type="NCBI Taxonomy" id="483547"/>
    <lineage>
        <taxon>Bacteria</taxon>
        <taxon>Pseudomonadati</taxon>
        <taxon>Thermodesulfobacteriota</taxon>
        <taxon>Desulfuromonadia</taxon>
        <taxon>Desulfuromonadales</taxon>
        <taxon>Geoalkalibacteraceae</taxon>
        <taxon>Geoalkalibacter</taxon>
    </lineage>
</organism>
<name>A0A0B5FLB4_9BACT</name>
<dbReference type="HOGENOM" id="CLU_334605_0_0_7"/>
<dbReference type="Proteomes" id="UP000035036">
    <property type="component" value="Chromosome"/>
</dbReference>
<dbReference type="EMBL" id="CP010311">
    <property type="protein sequence ID" value="AJF05444.1"/>
    <property type="molecule type" value="Genomic_DNA"/>
</dbReference>
<dbReference type="SUPFAM" id="SSF52980">
    <property type="entry name" value="Restriction endonuclease-like"/>
    <property type="match status" value="1"/>
</dbReference>
<dbReference type="InterPro" id="IPR038726">
    <property type="entry name" value="PDDEXK_AddAB-type"/>
</dbReference>